<dbReference type="Gene3D" id="1.20.1560.10">
    <property type="entry name" value="ABC transporter type 1, transmembrane domain"/>
    <property type="match status" value="1"/>
</dbReference>
<protein>
    <recommendedName>
        <fullName evidence="11">Fatty acid ABC transporter ATP-binding/permease protein</fullName>
    </recommendedName>
</protein>
<dbReference type="Gene3D" id="3.40.50.300">
    <property type="entry name" value="P-loop containing nucleotide triphosphate hydrolases"/>
    <property type="match status" value="1"/>
</dbReference>
<keyword evidence="7 12" id="KW-1133">Transmembrane helix</keyword>
<evidence type="ECO:0000256" key="2">
    <source>
        <dbReference type="ARBA" id="ARBA00022448"/>
    </source>
</evidence>
<dbReference type="FunFam" id="3.40.50.300:FF:000287">
    <property type="entry name" value="Multidrug ABC transporter ATP-binding protein"/>
    <property type="match status" value="1"/>
</dbReference>
<evidence type="ECO:0000259" key="14">
    <source>
        <dbReference type="PROSITE" id="PS50929"/>
    </source>
</evidence>
<dbReference type="SUPFAM" id="SSF52540">
    <property type="entry name" value="P-loop containing nucleoside triphosphate hydrolases"/>
    <property type="match status" value="1"/>
</dbReference>
<evidence type="ECO:0000256" key="7">
    <source>
        <dbReference type="ARBA" id="ARBA00022989"/>
    </source>
</evidence>
<evidence type="ECO:0000256" key="1">
    <source>
        <dbReference type="ARBA" id="ARBA00004651"/>
    </source>
</evidence>
<dbReference type="SMART" id="SM00382">
    <property type="entry name" value="AAA"/>
    <property type="match status" value="1"/>
</dbReference>
<dbReference type="PROSITE" id="PS00211">
    <property type="entry name" value="ABC_TRANSPORTER_1"/>
    <property type="match status" value="1"/>
</dbReference>
<dbReference type="InterPro" id="IPR011527">
    <property type="entry name" value="ABC1_TM_dom"/>
</dbReference>
<reference evidence="15" key="1">
    <citation type="submission" date="2010-06" db="EMBL/GenBank/DDBJ databases">
        <authorList>
            <person name="Muzny D."/>
            <person name="Qin X."/>
            <person name="Buhay C."/>
            <person name="Dugan-Rocha S."/>
            <person name="Ding Y."/>
            <person name="Chen G."/>
            <person name="Hawes A."/>
            <person name="Holder M."/>
            <person name="Jhangiani S."/>
            <person name="Johnson A."/>
            <person name="Khan Z."/>
            <person name="Li Z."/>
            <person name="Liu W."/>
            <person name="Liu X."/>
            <person name="Perez L."/>
            <person name="Shen H."/>
            <person name="Wang Q."/>
            <person name="Watt J."/>
            <person name="Xi L."/>
            <person name="Xin Y."/>
            <person name="Zhou J."/>
            <person name="Deng J."/>
            <person name="Jiang H."/>
            <person name="Liu Y."/>
            <person name="Qu J."/>
            <person name="Song X.-Z."/>
            <person name="Zhang L."/>
            <person name="Villasana D."/>
            <person name="Johnson A."/>
            <person name="Liu J."/>
            <person name="Liyanage D."/>
            <person name="Lorensuhewa L."/>
            <person name="Robinson T."/>
            <person name="Song A."/>
            <person name="Song B.-B."/>
            <person name="Dinh H."/>
            <person name="Thornton R."/>
            <person name="Coyle M."/>
            <person name="Francisco L."/>
            <person name="Jackson L."/>
            <person name="Javaid M."/>
            <person name="Korchina V."/>
            <person name="Kovar C."/>
            <person name="Mata R."/>
            <person name="Mathew T."/>
            <person name="Ngo R."/>
            <person name="Nguyen L."/>
            <person name="Nguyen N."/>
            <person name="Okwuonu G."/>
            <person name="Ongeri F."/>
            <person name="Pham C."/>
            <person name="Simmons D."/>
            <person name="Wilczek-Boney K."/>
            <person name="Hale W."/>
            <person name="Jakkamsetti A."/>
            <person name="Pham P."/>
            <person name="Ruth R."/>
            <person name="San Lucas F."/>
            <person name="Warren J."/>
            <person name="Zhang J."/>
            <person name="Zhao Z."/>
            <person name="Zhou C."/>
            <person name="Zhu D."/>
            <person name="Lee S."/>
            <person name="Bess C."/>
            <person name="Blankenburg K."/>
            <person name="Forbes L."/>
            <person name="Fu Q."/>
            <person name="Gubbala S."/>
            <person name="Hirani K."/>
            <person name="Jayaseelan J.C."/>
            <person name="Lara F."/>
            <person name="Munidasa M."/>
            <person name="Palculict T."/>
            <person name="Patil S."/>
            <person name="Pu L.-L."/>
            <person name="Saada N."/>
            <person name="Tang L."/>
            <person name="Weissenberger G."/>
            <person name="Zhu Y."/>
            <person name="Hemphill L."/>
            <person name="Shang Y."/>
            <person name="Youmans B."/>
            <person name="Ayvaz T."/>
            <person name="Ross M."/>
            <person name="Santibanez J."/>
            <person name="Aqrawi P."/>
            <person name="Gross S."/>
            <person name="Joshi V."/>
            <person name="Fowler G."/>
            <person name="Nazareth L."/>
            <person name="Reid J."/>
            <person name="Worley K."/>
            <person name="Petrosino J."/>
            <person name="Highlander S."/>
            <person name="Gibbs R."/>
        </authorList>
    </citation>
    <scope>NUCLEOTIDE SEQUENCE [LARGE SCALE GENOMIC DNA]</scope>
    <source>
        <strain evidence="15">ATCC 33030</strain>
    </source>
</reference>
<feature type="domain" description="ABC transmembrane type-1" evidence="14">
    <location>
        <begin position="50"/>
        <end position="330"/>
    </location>
</feature>
<dbReference type="PROSITE" id="PS50893">
    <property type="entry name" value="ABC_TRANSPORTER_2"/>
    <property type="match status" value="1"/>
</dbReference>
<dbReference type="HOGENOM" id="CLU_000604_84_3_11"/>
<dbReference type="FunFam" id="1.20.1560.10:FF:000011">
    <property type="entry name" value="Multidrug ABC transporter ATP-binding protein"/>
    <property type="match status" value="1"/>
</dbReference>
<dbReference type="AlphaFoldDB" id="D7W9L8"/>
<dbReference type="Proteomes" id="UP000004208">
    <property type="component" value="Unassembled WGS sequence"/>
</dbReference>
<evidence type="ECO:0000256" key="3">
    <source>
        <dbReference type="ARBA" id="ARBA00022475"/>
    </source>
</evidence>
<keyword evidence="2" id="KW-0813">Transport</keyword>
<evidence type="ECO:0000256" key="12">
    <source>
        <dbReference type="SAM" id="Phobius"/>
    </source>
</evidence>
<dbReference type="Pfam" id="PF00664">
    <property type="entry name" value="ABC_membrane"/>
    <property type="match status" value="1"/>
</dbReference>
<dbReference type="GO" id="GO:0015421">
    <property type="term" value="F:ABC-type oligopeptide transporter activity"/>
    <property type="evidence" value="ECO:0007669"/>
    <property type="project" value="TreeGrafter"/>
</dbReference>
<comment type="caution">
    <text evidence="15">The sequence shown here is derived from an EMBL/GenBank/DDBJ whole genome shotgun (WGS) entry which is preliminary data.</text>
</comment>
<dbReference type="PANTHER" id="PTHR43394">
    <property type="entry name" value="ATP-DEPENDENT PERMEASE MDL1, MITOCHONDRIAL"/>
    <property type="match status" value="1"/>
</dbReference>
<dbReference type="SUPFAM" id="SSF90123">
    <property type="entry name" value="ABC transporter transmembrane region"/>
    <property type="match status" value="1"/>
</dbReference>
<dbReference type="RefSeq" id="WP_005288197.1">
    <property type="nucleotide sequence ID" value="NZ_CM000961.1"/>
</dbReference>
<dbReference type="EMBL" id="ACLJ02000001">
    <property type="protein sequence ID" value="EFK55498.1"/>
    <property type="molecule type" value="Genomic_DNA"/>
</dbReference>
<feature type="transmembrane region" description="Helical" evidence="12">
    <location>
        <begin position="88"/>
        <end position="109"/>
    </location>
</feature>
<dbReference type="Pfam" id="PF00005">
    <property type="entry name" value="ABC_tran"/>
    <property type="match status" value="1"/>
</dbReference>
<feature type="transmembrane region" description="Helical" evidence="12">
    <location>
        <begin position="189"/>
        <end position="207"/>
    </location>
</feature>
<comment type="subcellular location">
    <subcellularLocation>
        <location evidence="1">Cell membrane</location>
        <topology evidence="1">Multi-pass membrane protein</topology>
    </subcellularLocation>
</comment>
<dbReference type="InterPro" id="IPR003439">
    <property type="entry name" value="ABC_transporter-like_ATP-bd"/>
</dbReference>
<feature type="transmembrane region" description="Helical" evidence="12">
    <location>
        <begin position="46"/>
        <end position="76"/>
    </location>
</feature>
<evidence type="ECO:0000259" key="13">
    <source>
        <dbReference type="PROSITE" id="PS50893"/>
    </source>
</evidence>
<evidence type="ECO:0000256" key="10">
    <source>
        <dbReference type="ARBA" id="ARBA00061644"/>
    </source>
</evidence>
<feature type="transmembrane region" description="Helical" evidence="12">
    <location>
        <begin position="280"/>
        <end position="308"/>
    </location>
</feature>
<dbReference type="STRING" id="585529.HMPREF0291_10756"/>
<comment type="similarity">
    <text evidence="10">Belongs to the ABC transporter superfamily. Lipid exporter (TC 3.A.1.106) family.</text>
</comment>
<dbReference type="InterPro" id="IPR003593">
    <property type="entry name" value="AAA+_ATPase"/>
</dbReference>
<dbReference type="InterPro" id="IPR039421">
    <property type="entry name" value="Type_1_exporter"/>
</dbReference>
<keyword evidence="5" id="KW-0547">Nucleotide-binding</keyword>
<dbReference type="InterPro" id="IPR017871">
    <property type="entry name" value="ABC_transporter-like_CS"/>
</dbReference>
<dbReference type="GO" id="GO:0016887">
    <property type="term" value="F:ATP hydrolysis activity"/>
    <property type="evidence" value="ECO:0007669"/>
    <property type="project" value="InterPro"/>
</dbReference>
<keyword evidence="3" id="KW-1003">Cell membrane</keyword>
<accession>D7W9L8</accession>
<dbReference type="OrthoDB" id="9806127at2"/>
<dbReference type="PROSITE" id="PS50929">
    <property type="entry name" value="ABC_TM1F"/>
    <property type="match status" value="1"/>
</dbReference>
<keyword evidence="8 12" id="KW-0472">Membrane</keyword>
<organism evidence="15 16">
    <name type="scientific">Corynebacterium genitalium ATCC 33030</name>
    <dbReference type="NCBI Taxonomy" id="585529"/>
    <lineage>
        <taxon>Bacteria</taxon>
        <taxon>Bacillati</taxon>
        <taxon>Actinomycetota</taxon>
        <taxon>Actinomycetes</taxon>
        <taxon>Mycobacteriales</taxon>
        <taxon>Corynebacteriaceae</taxon>
        <taxon>Corynebacterium</taxon>
    </lineage>
</organism>
<evidence type="ECO:0000256" key="9">
    <source>
        <dbReference type="ARBA" id="ARBA00055053"/>
    </source>
</evidence>
<evidence type="ECO:0000313" key="16">
    <source>
        <dbReference type="Proteomes" id="UP000004208"/>
    </source>
</evidence>
<evidence type="ECO:0000256" key="11">
    <source>
        <dbReference type="ARBA" id="ARBA00071747"/>
    </source>
</evidence>
<name>D7W9L8_9CORY</name>
<dbReference type="eggNOG" id="COG1132">
    <property type="taxonomic scope" value="Bacteria"/>
</dbReference>
<dbReference type="InterPro" id="IPR036640">
    <property type="entry name" value="ABC1_TM_sf"/>
</dbReference>
<keyword evidence="4 12" id="KW-0812">Transmembrane</keyword>
<evidence type="ECO:0000256" key="8">
    <source>
        <dbReference type="ARBA" id="ARBA00023136"/>
    </source>
</evidence>
<gene>
    <name evidence="15" type="ORF">HMPREF0291_10756</name>
</gene>
<dbReference type="InterPro" id="IPR027417">
    <property type="entry name" value="P-loop_NTPase"/>
</dbReference>
<evidence type="ECO:0000256" key="4">
    <source>
        <dbReference type="ARBA" id="ARBA00022692"/>
    </source>
</evidence>
<keyword evidence="16" id="KW-1185">Reference proteome</keyword>
<comment type="function">
    <text evidence="9">ABC transporter involved in fatty acid import. Transmembrane domains (TMD) form a pore in the membrane and the ATP-binding domain (NBD) is responsible for energy generation.</text>
</comment>
<feature type="transmembrane region" description="Helical" evidence="12">
    <location>
        <begin position="166"/>
        <end position="183"/>
    </location>
</feature>
<dbReference type="GO" id="GO:0005886">
    <property type="term" value="C:plasma membrane"/>
    <property type="evidence" value="ECO:0007669"/>
    <property type="project" value="UniProtKB-SubCell"/>
</dbReference>
<keyword evidence="6" id="KW-0067">ATP-binding</keyword>
<proteinExistence type="inferred from homology"/>
<evidence type="ECO:0000256" key="5">
    <source>
        <dbReference type="ARBA" id="ARBA00022741"/>
    </source>
</evidence>
<evidence type="ECO:0000256" key="6">
    <source>
        <dbReference type="ARBA" id="ARBA00022840"/>
    </source>
</evidence>
<sequence>MSAKTDLTDEEFLELEEKTGEAGRRQAKAFWPFAWRMLKLMGPLKLAFGAGVVLNVVSVLLMVAGPAVLGIAIDVIARGDMERLSDVVMWLLVIYTGASFADWASGAVINRAVMRAVYDLRASIEAKVHDLPLSYFDTRQRGDLLSRTTNDVDNVQQALQQAMGHLIHSAIMLTGIVVMMFSISWELALVALIAVPLSGLVIAVLGTRSQKQFSQQWRSTGALNGHVEEAFTGHEVALIFGRTDEMENEFDRRNAELFGSAFKAQFLSGTIFPTMQFITYLSYVVIAVVGALRVAGGHITLGSAVAFIQYSRQLNQPLGELGGMLQMLQSGVASAERIFEFLDAPAQSTDANGILATPARGLVEFDDVSFSYSPDTPLIEDLTLRVEPGQTAAIVGPTGAGKTTLVNLLMRFYDIDRGEIRLDGVDTRSVPRAALRGEIGMVLQDAVLFKGTIMENIRYGHLDATDEEVIAAARATYVDRFVRTLADGYDTVVDLDSGAISAGERQLITIARAFLAQPSVLILDEATSSVDTRTEVLVQEAMGSLRSGRTAFVIAHRLSTIRDADTILVMEAGRIVEQGSHDELMARRGVYWRMQQPDGAAGDF</sequence>
<dbReference type="CDD" id="cd18547">
    <property type="entry name" value="ABC_6TM_Tm288_like"/>
    <property type="match status" value="1"/>
</dbReference>
<dbReference type="GO" id="GO:0005524">
    <property type="term" value="F:ATP binding"/>
    <property type="evidence" value="ECO:0007669"/>
    <property type="project" value="UniProtKB-KW"/>
</dbReference>
<feature type="domain" description="ABC transporter" evidence="13">
    <location>
        <begin position="363"/>
        <end position="597"/>
    </location>
</feature>
<dbReference type="CDD" id="cd03254">
    <property type="entry name" value="ABCC_Glucan_exporter_like"/>
    <property type="match status" value="1"/>
</dbReference>
<evidence type="ECO:0000313" key="15">
    <source>
        <dbReference type="EMBL" id="EFK55498.1"/>
    </source>
</evidence>
<dbReference type="PANTHER" id="PTHR43394:SF1">
    <property type="entry name" value="ATP-BINDING CASSETTE SUB-FAMILY B MEMBER 10, MITOCHONDRIAL"/>
    <property type="match status" value="1"/>
</dbReference>